<keyword evidence="3 4" id="KW-0326">Glycosidase</keyword>
<evidence type="ECO:0000256" key="2">
    <source>
        <dbReference type="ARBA" id="ARBA00022801"/>
    </source>
</evidence>
<proteinExistence type="inferred from homology"/>
<dbReference type="Pfam" id="PF17851">
    <property type="entry name" value="GH43_C2"/>
    <property type="match status" value="1"/>
</dbReference>
<dbReference type="GO" id="GO:0016787">
    <property type="term" value="F:hydrolase activity"/>
    <property type="evidence" value="ECO:0007669"/>
    <property type="project" value="UniProtKB-KW"/>
</dbReference>
<evidence type="ECO:0000256" key="5">
    <source>
        <dbReference type="SAM" id="MobiDB-lite"/>
    </source>
</evidence>
<sequence length="540" mass="56139">MPTVRSLGWSSMTVFANPVLPGMYPDPSVCRVGDTFYLANSSFEYFPGLPLHSSTDLVTWTPLGHAIDRTGQAGLLDLAGVPDSGGLYAPTLRHHDGLFFLACTVVGGAADASFFLTTTDPAGPWSDPVFLEGARGIDPTVFFHEGRVWWAGCRLVEPGAYPGQTEIWLRELDPVAGRLFGQEHILWNGAVAGAVWAEGPHLFAHDGWIYLLAAEGGTERNHAVSVARSRSVTGPYVGNPGNPILSHRQLGATASVQNVGHADLVEAGDGSWWALALGVRSRAGGHVLGRETFLAPVAWESGWPVVNPGAGRLGERGSTPFTSADAPTPAELHDTFPVGPLAAHWLGVRGPVPGAHTSAAELHLEPPAPPAPDPAGSTSAPRPATRTPAAFLGYRLRHPDVRAGLRLVLPYPGVTAGLALRQSENFGLRIELAHAPAGWTATAIARADGADTVLGSVPLDPVAPGSLLDLTAELSAAGVAFTVTVAGETRVVAVTDAALLTTERAGGFVGTVVGPFVSGEPGHPVTVTGFDYVPTASATP</sequence>
<dbReference type="Proteomes" id="UP000297604">
    <property type="component" value="Unassembled WGS sequence"/>
</dbReference>
<evidence type="ECO:0000313" key="7">
    <source>
        <dbReference type="EMBL" id="TFC20619.1"/>
    </source>
</evidence>
<dbReference type="Gene3D" id="2.115.10.20">
    <property type="entry name" value="Glycosyl hydrolase domain, family 43"/>
    <property type="match status" value="1"/>
</dbReference>
<dbReference type="SUPFAM" id="SSF75005">
    <property type="entry name" value="Arabinanase/levansucrase/invertase"/>
    <property type="match status" value="1"/>
</dbReference>
<reference evidence="7 8" key="1">
    <citation type="submission" date="2019-03" db="EMBL/GenBank/DDBJ databases">
        <title>Genomics of glacier-inhabiting Cryobacterium strains.</title>
        <authorList>
            <person name="Liu Q."/>
            <person name="Xin Y.-H."/>
        </authorList>
    </citation>
    <scope>NUCLEOTIDE SEQUENCE [LARGE SCALE GENOMIC DNA]</scope>
    <source>
        <strain evidence="7 8">MDB1-5</strain>
    </source>
</reference>
<accession>A0ABY2IMG4</accession>
<organism evidence="7 8">
    <name type="scientific">Cryobacterium glucosi</name>
    <dbReference type="NCBI Taxonomy" id="1259175"/>
    <lineage>
        <taxon>Bacteria</taxon>
        <taxon>Bacillati</taxon>
        <taxon>Actinomycetota</taxon>
        <taxon>Actinomycetes</taxon>
        <taxon>Micrococcales</taxon>
        <taxon>Microbacteriaceae</taxon>
        <taxon>Cryobacterium</taxon>
    </lineage>
</organism>
<feature type="domain" description="Beta-xylosidase C-terminal Concanavalin A-like" evidence="6">
    <location>
        <begin position="382"/>
        <end position="532"/>
    </location>
</feature>
<evidence type="ECO:0000256" key="4">
    <source>
        <dbReference type="RuleBase" id="RU361187"/>
    </source>
</evidence>
<gene>
    <name evidence="7" type="ORF">E3O46_10545</name>
</gene>
<keyword evidence="8" id="KW-1185">Reference proteome</keyword>
<dbReference type="SUPFAM" id="SSF49899">
    <property type="entry name" value="Concanavalin A-like lectins/glucanases"/>
    <property type="match status" value="1"/>
</dbReference>
<keyword evidence="2 4" id="KW-0378">Hydrolase</keyword>
<name>A0ABY2IMG4_9MICO</name>
<dbReference type="CDD" id="cd18617">
    <property type="entry name" value="GH43_XynB-like"/>
    <property type="match status" value="1"/>
</dbReference>
<evidence type="ECO:0000259" key="6">
    <source>
        <dbReference type="Pfam" id="PF17851"/>
    </source>
</evidence>
<dbReference type="InterPro" id="IPR006710">
    <property type="entry name" value="Glyco_hydro_43"/>
</dbReference>
<evidence type="ECO:0000256" key="1">
    <source>
        <dbReference type="ARBA" id="ARBA00009865"/>
    </source>
</evidence>
<comment type="caution">
    <text evidence="7">The sequence shown here is derived from an EMBL/GenBank/DDBJ whole genome shotgun (WGS) entry which is preliminary data.</text>
</comment>
<feature type="compositionally biased region" description="Low complexity" evidence="5">
    <location>
        <begin position="374"/>
        <end position="384"/>
    </location>
</feature>
<dbReference type="InterPro" id="IPR041542">
    <property type="entry name" value="GH43_C2"/>
</dbReference>
<protein>
    <submittedName>
        <fullName evidence="7">Glycoside hydrolase family 43 protein</fullName>
    </submittedName>
</protein>
<dbReference type="PANTHER" id="PTHR42812">
    <property type="entry name" value="BETA-XYLOSIDASE"/>
    <property type="match status" value="1"/>
</dbReference>
<evidence type="ECO:0000313" key="8">
    <source>
        <dbReference type="Proteomes" id="UP000297604"/>
    </source>
</evidence>
<feature type="region of interest" description="Disordered" evidence="5">
    <location>
        <begin position="362"/>
        <end position="384"/>
    </location>
</feature>
<dbReference type="EMBL" id="SOFS01000019">
    <property type="protein sequence ID" value="TFC20619.1"/>
    <property type="molecule type" value="Genomic_DNA"/>
</dbReference>
<dbReference type="Pfam" id="PF04616">
    <property type="entry name" value="Glyco_hydro_43"/>
    <property type="match status" value="1"/>
</dbReference>
<evidence type="ECO:0000256" key="3">
    <source>
        <dbReference type="ARBA" id="ARBA00023295"/>
    </source>
</evidence>
<dbReference type="Gene3D" id="2.60.120.200">
    <property type="match status" value="1"/>
</dbReference>
<dbReference type="PANTHER" id="PTHR42812:SF12">
    <property type="entry name" value="BETA-XYLOSIDASE-RELATED"/>
    <property type="match status" value="1"/>
</dbReference>
<dbReference type="InterPro" id="IPR013320">
    <property type="entry name" value="ConA-like_dom_sf"/>
</dbReference>
<comment type="similarity">
    <text evidence="1 4">Belongs to the glycosyl hydrolase 43 family.</text>
</comment>
<dbReference type="InterPro" id="IPR051795">
    <property type="entry name" value="Glycosyl_Hydrlase_43"/>
</dbReference>
<dbReference type="InterPro" id="IPR023296">
    <property type="entry name" value="Glyco_hydro_beta-prop_sf"/>
</dbReference>